<gene>
    <name evidence="1" type="ORF">NIES2119_23170</name>
</gene>
<evidence type="ECO:0000313" key="2">
    <source>
        <dbReference type="Proteomes" id="UP000185860"/>
    </source>
</evidence>
<reference evidence="1 2" key="1">
    <citation type="submission" date="2016-11" db="EMBL/GenBank/DDBJ databases">
        <title>Draft Genome Sequences of Nine Cyanobacterial Strains from Diverse Habitats.</title>
        <authorList>
            <person name="Zhu T."/>
            <person name="Hou S."/>
            <person name="Lu X."/>
            <person name="Hess W.R."/>
        </authorList>
    </citation>
    <scope>NUCLEOTIDE SEQUENCE [LARGE SCALE GENOMIC DNA]</scope>
    <source>
        <strain evidence="1 2">IAM M-71</strain>
    </source>
</reference>
<dbReference type="OrthoDB" id="424065at2"/>
<evidence type="ECO:0000313" key="1">
    <source>
        <dbReference type="EMBL" id="OKH33481.1"/>
    </source>
</evidence>
<comment type="caution">
    <text evidence="1">The sequence shown here is derived from an EMBL/GenBank/DDBJ whole genome shotgun (WGS) entry which is preliminary data.</text>
</comment>
<organism evidence="1 2">
    <name type="scientific">[Phormidium ambiguum] IAM M-71</name>
    <dbReference type="NCBI Taxonomy" id="454136"/>
    <lineage>
        <taxon>Bacteria</taxon>
        <taxon>Bacillati</taxon>
        <taxon>Cyanobacteriota</taxon>
        <taxon>Cyanophyceae</taxon>
        <taxon>Oscillatoriophycideae</taxon>
        <taxon>Aerosakkonematales</taxon>
        <taxon>Aerosakkonemataceae</taxon>
        <taxon>Floridanema</taxon>
    </lineage>
</organism>
<dbReference type="InterPro" id="IPR019657">
    <property type="entry name" value="ComFB"/>
</dbReference>
<accession>A0A1U7IAD0</accession>
<sequence>MSASEFSQIVYRNAIEPIVIQEVEQQLQNLSPNILQYINSAQIIAYALNRLPALYATSKEGWNAQQLRAQKQMKEEIYIAVRQGLAAVQRDPLKISTPLLLEDELKVETKEETEEVGKKNLKEITTGTRTFCQTEKHNFFIDGWDAG</sequence>
<dbReference type="Pfam" id="PF10719">
    <property type="entry name" value="ComFB"/>
    <property type="match status" value="1"/>
</dbReference>
<dbReference type="Proteomes" id="UP000185860">
    <property type="component" value="Unassembled WGS sequence"/>
</dbReference>
<dbReference type="RefSeq" id="WP_073595869.1">
    <property type="nucleotide sequence ID" value="NZ_MRCE01000029.1"/>
</dbReference>
<evidence type="ECO:0008006" key="3">
    <source>
        <dbReference type="Google" id="ProtNLM"/>
    </source>
</evidence>
<dbReference type="AlphaFoldDB" id="A0A1U7IAD0"/>
<dbReference type="STRING" id="454136.NIES2119_23170"/>
<name>A0A1U7IAD0_9CYAN</name>
<dbReference type="EMBL" id="MRCE01000029">
    <property type="protein sequence ID" value="OKH33481.1"/>
    <property type="molecule type" value="Genomic_DNA"/>
</dbReference>
<proteinExistence type="predicted"/>
<protein>
    <recommendedName>
        <fullName evidence="3">Competence protein ComFB</fullName>
    </recommendedName>
</protein>